<dbReference type="Proteomes" id="UP000267606">
    <property type="component" value="Unassembled WGS sequence"/>
</dbReference>
<name>A0A183HM79_9BILA</name>
<feature type="coiled-coil region" evidence="1">
    <location>
        <begin position="18"/>
        <end position="94"/>
    </location>
</feature>
<evidence type="ECO:0000313" key="4">
    <source>
        <dbReference type="WBParaSite" id="OFLC_0000859001-mRNA-1"/>
    </source>
</evidence>
<accession>A0A183HM79</accession>
<keyword evidence="3" id="KW-1185">Reference proteome</keyword>
<organism evidence="4">
    <name type="scientific">Onchocerca flexuosa</name>
    <dbReference type="NCBI Taxonomy" id="387005"/>
    <lineage>
        <taxon>Eukaryota</taxon>
        <taxon>Metazoa</taxon>
        <taxon>Ecdysozoa</taxon>
        <taxon>Nematoda</taxon>
        <taxon>Chromadorea</taxon>
        <taxon>Rhabditida</taxon>
        <taxon>Spirurina</taxon>
        <taxon>Spiruromorpha</taxon>
        <taxon>Filarioidea</taxon>
        <taxon>Onchocercidae</taxon>
        <taxon>Onchocerca</taxon>
    </lineage>
</organism>
<keyword evidence="1" id="KW-0175">Coiled coil</keyword>
<sequence length="108" mass="12791">MEEVVELQRRLDYLTPALAEKESHVTKMEIEKDELAEKLRHATNQLSEIQITMDEKSREDRMLSDVEKERKSEIDRLMKTIRHLENTIEEMENKETSLIVSALFANFL</sequence>
<reference evidence="2 3" key="2">
    <citation type="submission" date="2018-11" db="EMBL/GenBank/DDBJ databases">
        <authorList>
            <consortium name="Pathogen Informatics"/>
        </authorList>
    </citation>
    <scope>NUCLEOTIDE SEQUENCE [LARGE SCALE GENOMIC DNA]</scope>
</reference>
<dbReference type="EMBL" id="UZAJ01009850">
    <property type="protein sequence ID" value="VDO56411.1"/>
    <property type="molecule type" value="Genomic_DNA"/>
</dbReference>
<evidence type="ECO:0000313" key="3">
    <source>
        <dbReference type="Proteomes" id="UP000267606"/>
    </source>
</evidence>
<protein>
    <submittedName>
        <fullName evidence="4">ELKS/RAB6-interacting/CAST family member 1</fullName>
    </submittedName>
</protein>
<gene>
    <name evidence="2" type="ORF">OFLC_LOCUS8593</name>
</gene>
<reference evidence="4" key="1">
    <citation type="submission" date="2016-06" db="UniProtKB">
        <authorList>
            <consortium name="WormBaseParasite"/>
        </authorList>
    </citation>
    <scope>IDENTIFICATION</scope>
</reference>
<dbReference type="AlphaFoldDB" id="A0A183HM79"/>
<evidence type="ECO:0000313" key="2">
    <source>
        <dbReference type="EMBL" id="VDO56411.1"/>
    </source>
</evidence>
<dbReference type="WBParaSite" id="OFLC_0000859001-mRNA-1">
    <property type="protein sequence ID" value="OFLC_0000859001-mRNA-1"/>
    <property type="gene ID" value="OFLC_0000859001"/>
</dbReference>
<proteinExistence type="predicted"/>
<evidence type="ECO:0000256" key="1">
    <source>
        <dbReference type="SAM" id="Coils"/>
    </source>
</evidence>